<evidence type="ECO:0000313" key="2">
    <source>
        <dbReference type="Proteomes" id="UP000828390"/>
    </source>
</evidence>
<dbReference type="Proteomes" id="UP000828390">
    <property type="component" value="Unassembled WGS sequence"/>
</dbReference>
<sequence>MFPLFSSGFGYDHTQTHGLSPGTVSACLRGATKVRQGFPGMRPLSVRFCTIGDLEIG</sequence>
<comment type="caution">
    <text evidence="1">The sequence shown here is derived from an EMBL/GenBank/DDBJ whole genome shotgun (WGS) entry which is preliminary data.</text>
</comment>
<gene>
    <name evidence="1" type="ORF">DPMN_039053</name>
</gene>
<accession>A0A9D4RNU1</accession>
<protein>
    <submittedName>
        <fullName evidence="1">Uncharacterized protein</fullName>
    </submittedName>
</protein>
<evidence type="ECO:0000313" key="1">
    <source>
        <dbReference type="EMBL" id="KAH3875776.1"/>
    </source>
</evidence>
<reference evidence="1" key="2">
    <citation type="submission" date="2020-11" db="EMBL/GenBank/DDBJ databases">
        <authorList>
            <person name="McCartney M.A."/>
            <person name="Auch B."/>
            <person name="Kono T."/>
            <person name="Mallez S."/>
            <person name="Becker A."/>
            <person name="Gohl D.M."/>
            <person name="Silverstein K.A.T."/>
            <person name="Koren S."/>
            <person name="Bechman K.B."/>
            <person name="Herman A."/>
            <person name="Abrahante J.E."/>
            <person name="Garbe J."/>
        </authorList>
    </citation>
    <scope>NUCLEOTIDE SEQUENCE</scope>
    <source>
        <strain evidence="1">Duluth1</strain>
        <tissue evidence="1">Whole animal</tissue>
    </source>
</reference>
<organism evidence="1 2">
    <name type="scientific">Dreissena polymorpha</name>
    <name type="common">Zebra mussel</name>
    <name type="synonym">Mytilus polymorpha</name>
    <dbReference type="NCBI Taxonomy" id="45954"/>
    <lineage>
        <taxon>Eukaryota</taxon>
        <taxon>Metazoa</taxon>
        <taxon>Spiralia</taxon>
        <taxon>Lophotrochozoa</taxon>
        <taxon>Mollusca</taxon>
        <taxon>Bivalvia</taxon>
        <taxon>Autobranchia</taxon>
        <taxon>Heteroconchia</taxon>
        <taxon>Euheterodonta</taxon>
        <taxon>Imparidentia</taxon>
        <taxon>Neoheterodontei</taxon>
        <taxon>Myida</taxon>
        <taxon>Dreissenoidea</taxon>
        <taxon>Dreissenidae</taxon>
        <taxon>Dreissena</taxon>
    </lineage>
</organism>
<proteinExistence type="predicted"/>
<dbReference type="EMBL" id="JAIWYP010000002">
    <property type="protein sequence ID" value="KAH3875776.1"/>
    <property type="molecule type" value="Genomic_DNA"/>
</dbReference>
<dbReference type="AlphaFoldDB" id="A0A9D4RNU1"/>
<reference evidence="1" key="1">
    <citation type="journal article" date="2019" name="bioRxiv">
        <title>The Genome of the Zebra Mussel, Dreissena polymorpha: A Resource for Invasive Species Research.</title>
        <authorList>
            <person name="McCartney M.A."/>
            <person name="Auch B."/>
            <person name="Kono T."/>
            <person name="Mallez S."/>
            <person name="Zhang Y."/>
            <person name="Obille A."/>
            <person name="Becker A."/>
            <person name="Abrahante J.E."/>
            <person name="Garbe J."/>
            <person name="Badalamenti J.P."/>
            <person name="Herman A."/>
            <person name="Mangelson H."/>
            <person name="Liachko I."/>
            <person name="Sullivan S."/>
            <person name="Sone E.D."/>
            <person name="Koren S."/>
            <person name="Silverstein K.A.T."/>
            <person name="Beckman K.B."/>
            <person name="Gohl D.M."/>
        </authorList>
    </citation>
    <scope>NUCLEOTIDE SEQUENCE</scope>
    <source>
        <strain evidence="1">Duluth1</strain>
        <tissue evidence="1">Whole animal</tissue>
    </source>
</reference>
<name>A0A9D4RNU1_DREPO</name>
<keyword evidence="2" id="KW-1185">Reference proteome</keyword>